<reference evidence="16" key="1">
    <citation type="thesis" date="2020" institute="ProQuest LLC" country="789 East Eisenhower Parkway, Ann Arbor, MI, USA">
        <title>Comparative Genomics and Chromosome Evolution.</title>
        <authorList>
            <person name="Mudd A.B."/>
        </authorList>
    </citation>
    <scope>NUCLEOTIDE SEQUENCE</scope>
    <source>
        <strain evidence="16">1538</strain>
        <tissue evidence="16">Blood</tissue>
    </source>
</reference>
<dbReference type="AlphaFoldDB" id="A0AAV2ZGF9"/>
<evidence type="ECO:0000256" key="8">
    <source>
        <dbReference type="ARBA" id="ARBA00023159"/>
    </source>
</evidence>
<evidence type="ECO:0000256" key="1">
    <source>
        <dbReference type="ARBA" id="ARBA00004123"/>
    </source>
</evidence>
<name>A0AAV2ZGF9_PYXAD</name>
<evidence type="ECO:0000256" key="11">
    <source>
        <dbReference type="ARBA" id="ARBA00039848"/>
    </source>
</evidence>
<keyword evidence="9" id="KW-0804">Transcription</keyword>
<organism evidence="16 17">
    <name type="scientific">Pyxicephalus adspersus</name>
    <name type="common">African bullfrog</name>
    <dbReference type="NCBI Taxonomy" id="30357"/>
    <lineage>
        <taxon>Eukaryota</taxon>
        <taxon>Metazoa</taxon>
        <taxon>Chordata</taxon>
        <taxon>Craniata</taxon>
        <taxon>Vertebrata</taxon>
        <taxon>Euteleostomi</taxon>
        <taxon>Amphibia</taxon>
        <taxon>Batrachia</taxon>
        <taxon>Anura</taxon>
        <taxon>Neobatrachia</taxon>
        <taxon>Ranoidea</taxon>
        <taxon>Pyxicephalidae</taxon>
        <taxon>Pyxicephalinae</taxon>
        <taxon>Pyxicephalus</taxon>
    </lineage>
</organism>
<evidence type="ECO:0000256" key="9">
    <source>
        <dbReference type="ARBA" id="ARBA00023163"/>
    </source>
</evidence>
<keyword evidence="6" id="KW-0862">Zinc</keyword>
<evidence type="ECO:0000256" key="7">
    <source>
        <dbReference type="ARBA" id="ARBA00023015"/>
    </source>
</evidence>
<dbReference type="Gene3D" id="2.20.25.10">
    <property type="match status" value="1"/>
</dbReference>
<dbReference type="GO" id="GO:0008270">
    <property type="term" value="F:zinc ion binding"/>
    <property type="evidence" value="ECO:0007669"/>
    <property type="project" value="UniProtKB-KW"/>
</dbReference>
<proteinExistence type="inferred from homology"/>
<dbReference type="FunFam" id="2.20.25.10:FF:000014">
    <property type="entry name" value="Transcription factor IIIB 50 kDa subunit"/>
    <property type="match status" value="1"/>
</dbReference>
<sequence length="91" mass="10104">MAESRRCTDCGSTNVVDDCHYAQDQVVCADCGCILTEGVLTTTLQEEKFQQAVRFSESSGQDESISRTKLKGIIRVRNLCKVLRLPQSFAD</sequence>
<comment type="caution">
    <text evidence="16">The sequence shown here is derived from an EMBL/GenBank/DDBJ whole genome shotgun (WGS) entry which is preliminary data.</text>
</comment>
<keyword evidence="17" id="KW-1185">Reference proteome</keyword>
<dbReference type="SUPFAM" id="SSF57783">
    <property type="entry name" value="Zinc beta-ribbon"/>
    <property type="match status" value="1"/>
</dbReference>
<evidence type="ECO:0000256" key="12">
    <source>
        <dbReference type="ARBA" id="ARBA00042630"/>
    </source>
</evidence>
<evidence type="ECO:0000256" key="4">
    <source>
        <dbReference type="ARBA" id="ARBA00022737"/>
    </source>
</evidence>
<dbReference type="Proteomes" id="UP001181693">
    <property type="component" value="Unassembled WGS sequence"/>
</dbReference>
<evidence type="ECO:0000256" key="5">
    <source>
        <dbReference type="ARBA" id="ARBA00022771"/>
    </source>
</evidence>
<evidence type="ECO:0000313" key="17">
    <source>
        <dbReference type="Proteomes" id="UP001181693"/>
    </source>
</evidence>
<keyword evidence="10" id="KW-0539">Nucleus</keyword>
<evidence type="ECO:0000259" key="15">
    <source>
        <dbReference type="PROSITE" id="PS51134"/>
    </source>
</evidence>
<protein>
    <recommendedName>
        <fullName evidence="11">Transcription factor IIIB 50 kDa subunit</fullName>
    </recommendedName>
    <alternativeName>
        <fullName evidence="12">B-related factor 2</fullName>
    </alternativeName>
</protein>
<evidence type="ECO:0000256" key="10">
    <source>
        <dbReference type="ARBA" id="ARBA00023242"/>
    </source>
</evidence>
<dbReference type="InterPro" id="IPR013137">
    <property type="entry name" value="Znf_TFIIB"/>
</dbReference>
<evidence type="ECO:0000313" key="16">
    <source>
        <dbReference type="EMBL" id="DBA13585.1"/>
    </source>
</evidence>
<comment type="subcellular location">
    <subcellularLocation>
        <location evidence="1">Nucleus</location>
    </subcellularLocation>
</comment>
<dbReference type="GO" id="GO:0005634">
    <property type="term" value="C:nucleus"/>
    <property type="evidence" value="ECO:0007669"/>
    <property type="project" value="UniProtKB-SubCell"/>
</dbReference>
<evidence type="ECO:0000256" key="2">
    <source>
        <dbReference type="ARBA" id="ARBA00010857"/>
    </source>
</evidence>
<keyword evidence="5 14" id="KW-0863">Zinc-finger</keyword>
<feature type="domain" description="TFIIB-type" evidence="15">
    <location>
        <begin position="3"/>
        <end position="36"/>
    </location>
</feature>
<keyword evidence="4" id="KW-0677">Repeat</keyword>
<keyword evidence="8" id="KW-0010">Activator</keyword>
<evidence type="ECO:0000256" key="14">
    <source>
        <dbReference type="PROSITE-ProRule" id="PRU00469"/>
    </source>
</evidence>
<evidence type="ECO:0000256" key="6">
    <source>
        <dbReference type="ARBA" id="ARBA00022833"/>
    </source>
</evidence>
<comment type="similarity">
    <text evidence="2">Belongs to the TFIIB family.</text>
</comment>
<gene>
    <name evidence="16" type="ORF">GDO54_018546</name>
</gene>
<keyword evidence="7" id="KW-0805">Transcription regulation</keyword>
<comment type="function">
    <text evidence="13">General activator of RNA polymerase III transcription. Factor exclusively required for RNA polymerase III transcription of genes with promoter elements upstream of the initiation sites. Contributes to the regulation of gene expression; functions as activator in the absence of oxidative stress. Down-regulates expression of target genes in response to oxidative stress. Overexpression protects cells against apoptosis in response to oxidative stress.</text>
</comment>
<dbReference type="PROSITE" id="PS51134">
    <property type="entry name" value="ZF_TFIIB"/>
    <property type="match status" value="1"/>
</dbReference>
<dbReference type="EMBL" id="DYDO01000334">
    <property type="protein sequence ID" value="DBA13585.1"/>
    <property type="molecule type" value="Genomic_DNA"/>
</dbReference>
<evidence type="ECO:0000256" key="13">
    <source>
        <dbReference type="ARBA" id="ARBA00045875"/>
    </source>
</evidence>
<accession>A0AAV2ZGF9</accession>
<evidence type="ECO:0000256" key="3">
    <source>
        <dbReference type="ARBA" id="ARBA00022723"/>
    </source>
</evidence>
<keyword evidence="3" id="KW-0479">Metal-binding</keyword>